<evidence type="ECO:0000313" key="2">
    <source>
        <dbReference type="EMBL" id="CEM00686.1"/>
    </source>
</evidence>
<gene>
    <name evidence="2" type="ORF">Vbra_2431</name>
</gene>
<dbReference type="Proteomes" id="UP000041254">
    <property type="component" value="Unassembled WGS sequence"/>
</dbReference>
<feature type="compositionally biased region" description="Basic and acidic residues" evidence="1">
    <location>
        <begin position="10"/>
        <end position="19"/>
    </location>
</feature>
<dbReference type="VEuPathDB" id="CryptoDB:Vbra_2431"/>
<keyword evidence="3" id="KW-1185">Reference proteome</keyword>
<protein>
    <recommendedName>
        <fullName evidence="4">SAM domain-containing protein</fullName>
    </recommendedName>
</protein>
<sequence>MDGYSMKAPDAGRRAEVMRSVETQAATRRHESTHRPPQLHYAGTVCRDPSALMKKPARAKDAVRATLAVLESKTPTVERREDLEYDGASAARPPMPPTQRRGRSVGPHAAAIRKAVSSLSVSKLNTTREESEVGAFYDWLASHGLEGYMAQLLSNGFSIDVLSRGCDNGELHRRMREVLTFQTEADCRRLLKAVKALAGPERH</sequence>
<feature type="region of interest" description="Disordered" evidence="1">
    <location>
        <begin position="1"/>
        <end position="42"/>
    </location>
</feature>
<proteinExistence type="predicted"/>
<accession>A0A0G4ESM0</accession>
<reference evidence="2 3" key="1">
    <citation type="submission" date="2014-11" db="EMBL/GenBank/DDBJ databases">
        <authorList>
            <person name="Zhu J."/>
            <person name="Qi W."/>
            <person name="Song R."/>
        </authorList>
    </citation>
    <scope>NUCLEOTIDE SEQUENCE [LARGE SCALE GENOMIC DNA]</scope>
</reference>
<evidence type="ECO:0000313" key="3">
    <source>
        <dbReference type="Proteomes" id="UP000041254"/>
    </source>
</evidence>
<dbReference type="AlphaFoldDB" id="A0A0G4ESM0"/>
<name>A0A0G4ESM0_VITBC</name>
<evidence type="ECO:0008006" key="4">
    <source>
        <dbReference type="Google" id="ProtNLM"/>
    </source>
</evidence>
<evidence type="ECO:0000256" key="1">
    <source>
        <dbReference type="SAM" id="MobiDB-lite"/>
    </source>
</evidence>
<dbReference type="InParanoid" id="A0A0G4ESM0"/>
<dbReference type="EMBL" id="CDMY01000296">
    <property type="protein sequence ID" value="CEM00686.1"/>
    <property type="molecule type" value="Genomic_DNA"/>
</dbReference>
<organism evidence="2 3">
    <name type="scientific">Vitrella brassicaformis (strain CCMP3155)</name>
    <dbReference type="NCBI Taxonomy" id="1169540"/>
    <lineage>
        <taxon>Eukaryota</taxon>
        <taxon>Sar</taxon>
        <taxon>Alveolata</taxon>
        <taxon>Colpodellida</taxon>
        <taxon>Vitrellaceae</taxon>
        <taxon>Vitrella</taxon>
    </lineage>
</organism>